<keyword evidence="3" id="KW-1185">Reference proteome</keyword>
<accession>A0AAD7H4K6</accession>
<keyword evidence="1" id="KW-1133">Transmembrane helix</keyword>
<dbReference type="EMBL" id="JARKIB010000386">
    <property type="protein sequence ID" value="KAJ7711767.1"/>
    <property type="molecule type" value="Genomic_DNA"/>
</dbReference>
<evidence type="ECO:0000256" key="1">
    <source>
        <dbReference type="SAM" id="Phobius"/>
    </source>
</evidence>
<name>A0AAD7H4K6_9AGAR</name>
<feature type="transmembrane region" description="Helical" evidence="1">
    <location>
        <begin position="19"/>
        <end position="37"/>
    </location>
</feature>
<gene>
    <name evidence="2" type="ORF">B0H16DRAFT_1744844</name>
</gene>
<organism evidence="2 3">
    <name type="scientific">Mycena metata</name>
    <dbReference type="NCBI Taxonomy" id="1033252"/>
    <lineage>
        <taxon>Eukaryota</taxon>
        <taxon>Fungi</taxon>
        <taxon>Dikarya</taxon>
        <taxon>Basidiomycota</taxon>
        <taxon>Agaricomycotina</taxon>
        <taxon>Agaricomycetes</taxon>
        <taxon>Agaricomycetidae</taxon>
        <taxon>Agaricales</taxon>
        <taxon>Marasmiineae</taxon>
        <taxon>Mycenaceae</taxon>
        <taxon>Mycena</taxon>
    </lineage>
</organism>
<proteinExistence type="predicted"/>
<sequence length="75" mass="8313">MHCHQRLFAAIDVGLRFKILLYLFYASSFIVTLNKAIDRPFTTSEAELAAIEVEDELDAEENALANNGIINIDGG</sequence>
<evidence type="ECO:0000313" key="2">
    <source>
        <dbReference type="EMBL" id="KAJ7711767.1"/>
    </source>
</evidence>
<reference evidence="2" key="1">
    <citation type="submission" date="2023-03" db="EMBL/GenBank/DDBJ databases">
        <title>Massive genome expansion in bonnet fungi (Mycena s.s.) driven by repeated elements and novel gene families across ecological guilds.</title>
        <authorList>
            <consortium name="Lawrence Berkeley National Laboratory"/>
            <person name="Harder C.B."/>
            <person name="Miyauchi S."/>
            <person name="Viragh M."/>
            <person name="Kuo A."/>
            <person name="Thoen E."/>
            <person name="Andreopoulos B."/>
            <person name="Lu D."/>
            <person name="Skrede I."/>
            <person name="Drula E."/>
            <person name="Henrissat B."/>
            <person name="Morin E."/>
            <person name="Kohler A."/>
            <person name="Barry K."/>
            <person name="LaButti K."/>
            <person name="Morin E."/>
            <person name="Salamov A."/>
            <person name="Lipzen A."/>
            <person name="Mereny Z."/>
            <person name="Hegedus B."/>
            <person name="Baldrian P."/>
            <person name="Stursova M."/>
            <person name="Weitz H."/>
            <person name="Taylor A."/>
            <person name="Grigoriev I.V."/>
            <person name="Nagy L.G."/>
            <person name="Martin F."/>
            <person name="Kauserud H."/>
        </authorList>
    </citation>
    <scope>NUCLEOTIDE SEQUENCE</scope>
    <source>
        <strain evidence="2">CBHHK182m</strain>
    </source>
</reference>
<dbReference type="AlphaFoldDB" id="A0AAD7H4K6"/>
<evidence type="ECO:0000313" key="3">
    <source>
        <dbReference type="Proteomes" id="UP001215598"/>
    </source>
</evidence>
<keyword evidence="1" id="KW-0812">Transmembrane</keyword>
<comment type="caution">
    <text evidence="2">The sequence shown here is derived from an EMBL/GenBank/DDBJ whole genome shotgun (WGS) entry which is preliminary data.</text>
</comment>
<protein>
    <submittedName>
        <fullName evidence="2">Uncharacterized protein</fullName>
    </submittedName>
</protein>
<dbReference type="Proteomes" id="UP001215598">
    <property type="component" value="Unassembled WGS sequence"/>
</dbReference>
<keyword evidence="1" id="KW-0472">Membrane</keyword>